<dbReference type="InterPro" id="IPR036770">
    <property type="entry name" value="Ankyrin_rpt-contain_sf"/>
</dbReference>
<proteinExistence type="predicted"/>
<dbReference type="EMBL" id="JAGPXD010000005">
    <property type="protein sequence ID" value="KAH7354049.1"/>
    <property type="molecule type" value="Genomic_DNA"/>
</dbReference>
<dbReference type="OrthoDB" id="46529at2759"/>
<dbReference type="Proteomes" id="UP000813385">
    <property type="component" value="Unassembled WGS sequence"/>
</dbReference>
<protein>
    <submittedName>
        <fullName evidence="1">Uncharacterized protein</fullName>
    </submittedName>
</protein>
<dbReference type="Gene3D" id="1.25.40.20">
    <property type="entry name" value="Ankyrin repeat-containing domain"/>
    <property type="match status" value="1"/>
</dbReference>
<name>A0A8K0X020_9PEZI</name>
<gene>
    <name evidence="1" type="ORF">B0T11DRAFT_123379</name>
</gene>
<reference evidence="1" key="1">
    <citation type="journal article" date="2021" name="Nat. Commun.">
        <title>Genetic determinants of endophytism in the Arabidopsis root mycobiome.</title>
        <authorList>
            <person name="Mesny F."/>
            <person name="Miyauchi S."/>
            <person name="Thiergart T."/>
            <person name="Pickel B."/>
            <person name="Atanasova L."/>
            <person name="Karlsson M."/>
            <person name="Huettel B."/>
            <person name="Barry K.W."/>
            <person name="Haridas S."/>
            <person name="Chen C."/>
            <person name="Bauer D."/>
            <person name="Andreopoulos W."/>
            <person name="Pangilinan J."/>
            <person name="LaButti K."/>
            <person name="Riley R."/>
            <person name="Lipzen A."/>
            <person name="Clum A."/>
            <person name="Drula E."/>
            <person name="Henrissat B."/>
            <person name="Kohler A."/>
            <person name="Grigoriev I.V."/>
            <person name="Martin F.M."/>
            <person name="Hacquard S."/>
        </authorList>
    </citation>
    <scope>NUCLEOTIDE SEQUENCE</scope>
    <source>
        <strain evidence="1">MPI-CAGE-AT-0016</strain>
    </source>
</reference>
<sequence length="258" mass="28091">MATNDMDFRCRTCNDHLVLEIEGDSNDEGLQNVPDDLSLRCGCHYHWQCFIDQAADVAVSLRCPSCQAALPTGERSSSTSTVETPSAVFVRYVNEGGIEDSLDILPTITEEAYLVAHPEARPARAYHVMCAEGDVAGIVEMLQDLHAETDGDVVQLGHLLRYRDPLGGGKSGLHLAIQEGREEVVWLLLWLASGAPTDLFPEEVRRMAQSYQIGRLDTAGADIRALVDDAGQSARDIAEAQGGRWEQILDTGVLGARS</sequence>
<evidence type="ECO:0000313" key="1">
    <source>
        <dbReference type="EMBL" id="KAH7354049.1"/>
    </source>
</evidence>
<accession>A0A8K0X020</accession>
<organism evidence="1 2">
    <name type="scientific">Plectosphaerella cucumerina</name>
    <dbReference type="NCBI Taxonomy" id="40658"/>
    <lineage>
        <taxon>Eukaryota</taxon>
        <taxon>Fungi</taxon>
        <taxon>Dikarya</taxon>
        <taxon>Ascomycota</taxon>
        <taxon>Pezizomycotina</taxon>
        <taxon>Sordariomycetes</taxon>
        <taxon>Hypocreomycetidae</taxon>
        <taxon>Glomerellales</taxon>
        <taxon>Plectosphaerellaceae</taxon>
        <taxon>Plectosphaerella</taxon>
    </lineage>
</organism>
<evidence type="ECO:0000313" key="2">
    <source>
        <dbReference type="Proteomes" id="UP000813385"/>
    </source>
</evidence>
<dbReference type="AlphaFoldDB" id="A0A8K0X020"/>
<keyword evidence="2" id="KW-1185">Reference proteome</keyword>
<comment type="caution">
    <text evidence="1">The sequence shown here is derived from an EMBL/GenBank/DDBJ whole genome shotgun (WGS) entry which is preliminary data.</text>
</comment>